<comment type="caution">
    <text evidence="2">The sequence shown here is derived from an EMBL/GenBank/DDBJ whole genome shotgun (WGS) entry which is preliminary data.</text>
</comment>
<proteinExistence type="predicted"/>
<feature type="region of interest" description="Disordered" evidence="1">
    <location>
        <begin position="1"/>
        <end position="57"/>
    </location>
</feature>
<sequence length="162" mass="18061">MMGEEGGEKKIEKGGRRVEGGSVGVLSGRRGWKKTIIRPPATAHFRPPPRQPTTSFLQPLLHPQQQEAAMGCLVSFLRSLRSYHGSHLTPRQLERQRRQRSQTSQPPTPPSSPEDDERRTLSFDGGAPPATPGPPLPLCRPPHPSQPTPQRSKAPKFFRKKR</sequence>
<gene>
    <name evidence="2" type="ORF">O3P69_005294</name>
</gene>
<dbReference type="EMBL" id="JARAKH010000016">
    <property type="protein sequence ID" value="KAK8396082.1"/>
    <property type="molecule type" value="Genomic_DNA"/>
</dbReference>
<evidence type="ECO:0000313" key="3">
    <source>
        <dbReference type="Proteomes" id="UP001487740"/>
    </source>
</evidence>
<evidence type="ECO:0000256" key="1">
    <source>
        <dbReference type="SAM" id="MobiDB-lite"/>
    </source>
</evidence>
<dbReference type="AlphaFoldDB" id="A0AAW0UBK4"/>
<organism evidence="2 3">
    <name type="scientific">Scylla paramamosain</name>
    <name type="common">Mud crab</name>
    <dbReference type="NCBI Taxonomy" id="85552"/>
    <lineage>
        <taxon>Eukaryota</taxon>
        <taxon>Metazoa</taxon>
        <taxon>Ecdysozoa</taxon>
        <taxon>Arthropoda</taxon>
        <taxon>Crustacea</taxon>
        <taxon>Multicrustacea</taxon>
        <taxon>Malacostraca</taxon>
        <taxon>Eumalacostraca</taxon>
        <taxon>Eucarida</taxon>
        <taxon>Decapoda</taxon>
        <taxon>Pleocyemata</taxon>
        <taxon>Brachyura</taxon>
        <taxon>Eubrachyura</taxon>
        <taxon>Portunoidea</taxon>
        <taxon>Portunidae</taxon>
        <taxon>Portuninae</taxon>
        <taxon>Scylla</taxon>
    </lineage>
</organism>
<reference evidence="2 3" key="1">
    <citation type="submission" date="2023-03" db="EMBL/GenBank/DDBJ databases">
        <title>High-quality genome of Scylla paramamosain provides insights in environmental adaptation.</title>
        <authorList>
            <person name="Zhang L."/>
        </authorList>
    </citation>
    <scope>NUCLEOTIDE SEQUENCE [LARGE SCALE GENOMIC DNA]</scope>
    <source>
        <strain evidence="2">LZ_2023a</strain>
        <tissue evidence="2">Muscle</tissue>
    </source>
</reference>
<feature type="region of interest" description="Disordered" evidence="1">
    <location>
        <begin position="87"/>
        <end position="162"/>
    </location>
</feature>
<evidence type="ECO:0000313" key="2">
    <source>
        <dbReference type="EMBL" id="KAK8396082.1"/>
    </source>
</evidence>
<keyword evidence="3" id="KW-1185">Reference proteome</keyword>
<feature type="compositionally biased region" description="Basic and acidic residues" evidence="1">
    <location>
        <begin position="1"/>
        <end position="19"/>
    </location>
</feature>
<protein>
    <submittedName>
        <fullName evidence="2">Uncharacterized protein</fullName>
    </submittedName>
</protein>
<name>A0AAW0UBK4_SCYPA</name>
<dbReference type="Proteomes" id="UP001487740">
    <property type="component" value="Unassembled WGS sequence"/>
</dbReference>
<accession>A0AAW0UBK4</accession>
<feature type="compositionally biased region" description="Pro residues" evidence="1">
    <location>
        <begin position="129"/>
        <end position="147"/>
    </location>
</feature>
<feature type="compositionally biased region" description="Basic residues" evidence="1">
    <location>
        <begin position="153"/>
        <end position="162"/>
    </location>
</feature>